<evidence type="ECO:0000313" key="5">
    <source>
        <dbReference type="EMBL" id="CED56703.1"/>
    </source>
</evidence>
<keyword evidence="6" id="KW-1185">Reference proteome</keyword>
<gene>
    <name evidence="5" type="ORF">AWOD_II_0044</name>
</gene>
<feature type="domain" description="Methyl-accepting transducer" evidence="4">
    <location>
        <begin position="111"/>
        <end position="366"/>
    </location>
</feature>
<proteinExistence type="predicted"/>
<dbReference type="Proteomes" id="UP000032427">
    <property type="component" value="Chromosome 2"/>
</dbReference>
<dbReference type="HOGENOM" id="CLU_000445_107_18_6"/>
<dbReference type="SUPFAM" id="SSF58104">
    <property type="entry name" value="Methyl-accepting chemotaxis protein (MCP) signaling domain"/>
    <property type="match status" value="1"/>
</dbReference>
<dbReference type="GO" id="GO:0016020">
    <property type="term" value="C:membrane"/>
    <property type="evidence" value="ECO:0007669"/>
    <property type="project" value="UniProtKB-SubCell"/>
</dbReference>
<dbReference type="EMBL" id="LN554847">
    <property type="protein sequence ID" value="CED56703.1"/>
    <property type="molecule type" value="Genomic_DNA"/>
</dbReference>
<comment type="subcellular location">
    <subcellularLocation>
        <location evidence="1">Membrane</location>
    </subcellularLocation>
</comment>
<evidence type="ECO:0000256" key="1">
    <source>
        <dbReference type="ARBA" id="ARBA00004370"/>
    </source>
</evidence>
<dbReference type="SMART" id="SM00283">
    <property type="entry name" value="MA"/>
    <property type="match status" value="1"/>
</dbReference>
<dbReference type="KEGG" id="awd:AWOD_II_0044"/>
<name>A0A090JZ11_9GAMM</name>
<organism evidence="5 6">
    <name type="scientific">Aliivibrio wodanis</name>
    <dbReference type="NCBI Taxonomy" id="80852"/>
    <lineage>
        <taxon>Bacteria</taxon>
        <taxon>Pseudomonadati</taxon>
        <taxon>Pseudomonadota</taxon>
        <taxon>Gammaproteobacteria</taxon>
        <taxon>Vibrionales</taxon>
        <taxon>Vibrionaceae</taxon>
        <taxon>Aliivibrio</taxon>
    </lineage>
</organism>
<keyword evidence="2 3" id="KW-0807">Transducer</keyword>
<protein>
    <submittedName>
        <fullName evidence="5">Methyl-accepting chemotaxis protein</fullName>
    </submittedName>
</protein>
<dbReference type="Pfam" id="PF00015">
    <property type="entry name" value="MCPsignal"/>
    <property type="match status" value="1"/>
</dbReference>
<dbReference type="InterPro" id="IPR004089">
    <property type="entry name" value="MCPsignal_dom"/>
</dbReference>
<sequence>MHSLFLRMRFIHWLGAILLLVNAIFFTDQIYSQILQYVIVVVLIIHDLDEKFWGVDPLNKITDYMRSFEKKDLSVECKVNSDYNSEMSKILTVINSFRLNVKNTLIDIQKQATVSDEIVNTLTKKTDDIAHRIQNQDQRVDNVAQQFEILDTHSLELQTKAEQTQEQVSNTKEGLVQSNKAMNDMVDMIATYVTSSENLSHKFELLSEQANSIGGVVSVINNLAGQTNLLALNAAIEAARAGEHGRGFAVVADEVRQLATSTQNSLEQINSIIHGISTAISQAGEQIDLQSKNLNTLSFYSRNSQKEISTACDNIDNILNLIGQKEGKLQATDNVDIRYIHRLVVEVSHEIQILKELSTSNANDCNELKNQGKLLNDVSDNIVAQLATFKTQAG</sequence>
<evidence type="ECO:0000256" key="3">
    <source>
        <dbReference type="PROSITE-ProRule" id="PRU00284"/>
    </source>
</evidence>
<dbReference type="Gene3D" id="1.10.287.950">
    <property type="entry name" value="Methyl-accepting chemotaxis protein"/>
    <property type="match status" value="1"/>
</dbReference>
<evidence type="ECO:0000313" key="6">
    <source>
        <dbReference type="Proteomes" id="UP000032427"/>
    </source>
</evidence>
<dbReference type="PROSITE" id="PS50111">
    <property type="entry name" value="CHEMOTAXIS_TRANSDUC_2"/>
    <property type="match status" value="1"/>
</dbReference>
<dbReference type="GO" id="GO:0007165">
    <property type="term" value="P:signal transduction"/>
    <property type="evidence" value="ECO:0007669"/>
    <property type="project" value="UniProtKB-KW"/>
</dbReference>
<accession>A0A090JZ11</accession>
<evidence type="ECO:0000256" key="2">
    <source>
        <dbReference type="ARBA" id="ARBA00023224"/>
    </source>
</evidence>
<dbReference type="PANTHER" id="PTHR32089:SF114">
    <property type="entry name" value="METHYL-ACCEPTING CHEMOTAXIS PROTEIN MCPB"/>
    <property type="match status" value="1"/>
</dbReference>
<dbReference type="PANTHER" id="PTHR32089">
    <property type="entry name" value="METHYL-ACCEPTING CHEMOTAXIS PROTEIN MCPB"/>
    <property type="match status" value="1"/>
</dbReference>
<reference evidence="6" key="1">
    <citation type="submission" date="2014-09" db="EMBL/GenBank/DDBJ databases">
        <authorList>
            <person name="Hjerde E."/>
        </authorList>
    </citation>
    <scope>NUCLEOTIDE SEQUENCE [LARGE SCALE GENOMIC DNA]</scope>
    <source>
        <strain evidence="6">06/09/139</strain>
    </source>
</reference>
<dbReference type="GO" id="GO:0006935">
    <property type="term" value="P:chemotaxis"/>
    <property type="evidence" value="ECO:0007669"/>
    <property type="project" value="UniProtKB-ARBA"/>
</dbReference>
<dbReference type="AlphaFoldDB" id="A0A090JZ11"/>
<dbReference type="PATRIC" id="fig|80852.17.peg.2779"/>
<evidence type="ECO:0000259" key="4">
    <source>
        <dbReference type="PROSITE" id="PS50111"/>
    </source>
</evidence>
<dbReference type="STRING" id="80852.AWOD_II_0044"/>